<evidence type="ECO:0000259" key="9">
    <source>
        <dbReference type="Pfam" id="PF13537"/>
    </source>
</evidence>
<dbReference type="Gene3D" id="3.40.50.620">
    <property type="entry name" value="HUPs"/>
    <property type="match status" value="1"/>
</dbReference>
<dbReference type="EC" id="6.3.5.4" evidence="3"/>
<evidence type="ECO:0000256" key="4">
    <source>
        <dbReference type="ARBA" id="ARBA00022741"/>
    </source>
</evidence>
<comment type="pathway">
    <text evidence="1">Amino-acid biosynthesis; L-asparagine biosynthesis; L-asparagine from L-aspartate (L-Gln route): step 1/1.</text>
</comment>
<comment type="caution">
    <text evidence="10">The sequence shown here is derived from an EMBL/GenBank/DDBJ whole genome shotgun (WGS) entry which is preliminary data.</text>
</comment>
<proteinExistence type="inferred from homology"/>
<sequence>MRDFCGWLDFGSKPQGALRAMAASLMARRGYALDERSIRVMDGAVMSLMGPMCVMAEKEGVLALMSGRPVFSEPQPAGEDAAMTLLRLWRAHGPELTQRIHGSFALAILDAPRQDAFLAVDRIGIQTLAFARSSEGLIFSNRADLVADHPDLAADLDPQGIFDYLYFSMVPAPGTIFRGVEKLLPAQWVRYRSGKIERGFYWHLAYRDEPRRDFEEQADDFRRLLREGVERARGTDDVAAFLSGGIDSSTVAGLLTAVQGKPARTYSMGFEAEGFDEMEYARIAARHFGLDAREYYLTPKDVLDAIPRIAHQYDEPFANESAVSAYFCAKLAADDGYRVMLGGDGGDEILGGNERYAKQKVFEFYGRIPGWIRNGLIEPTVAFPWIDRLMPGRKLKSYVHQAKTPLPDRMEAYNFFHRQPLDEMFTSEFLAQVDPERPIVLLRDPYERADSRHFINRMLHLDLKFTLADNDLRKVSAMAEAAGVEVRYPLLDDALVEFSGQVPPDWKVKGQYLRWFFKQSLKDYLPEAIIKKSKHGFGLPFGIWLRDHQALAERVRDRLTDLSRRGWLRPDYIARIQTEHQTLHPTYFGKMLWVMLMLEEWLAARESG</sequence>
<evidence type="ECO:0000256" key="7">
    <source>
        <dbReference type="PIRSR" id="PIRSR001589-3"/>
    </source>
</evidence>
<dbReference type="EMBL" id="JAAIJR010000042">
    <property type="protein sequence ID" value="NEX21016.1"/>
    <property type="molecule type" value="Genomic_DNA"/>
</dbReference>
<protein>
    <recommendedName>
        <fullName evidence="3">asparagine synthase (glutamine-hydrolyzing)</fullName>
        <ecNumber evidence="3">6.3.5.4</ecNumber>
    </recommendedName>
</protein>
<dbReference type="InterPro" id="IPR006426">
    <property type="entry name" value="Asn_synth_AEB"/>
</dbReference>
<dbReference type="GO" id="GO:0005524">
    <property type="term" value="F:ATP binding"/>
    <property type="evidence" value="ECO:0007669"/>
    <property type="project" value="UniProtKB-KW"/>
</dbReference>
<dbReference type="PIRSF" id="PIRSF001589">
    <property type="entry name" value="Asn_synthetase_glu-h"/>
    <property type="match status" value="1"/>
</dbReference>
<evidence type="ECO:0000256" key="1">
    <source>
        <dbReference type="ARBA" id="ARBA00005187"/>
    </source>
</evidence>
<dbReference type="Proteomes" id="UP000471640">
    <property type="component" value="Unassembled WGS sequence"/>
</dbReference>
<reference evidence="11" key="1">
    <citation type="journal article" date="2020" name="Microbiol. Resour. Announc.">
        <title>Draft Genome Sequences of Thiorhodococcus mannitoliphagus and Thiorhodococcus minor, Purple Sulfur Photosynthetic Bacteria in the Gammaproteobacterial Family Chromatiaceae.</title>
        <authorList>
            <person name="Aviles F.A."/>
            <person name="Meyer T.E."/>
            <person name="Kyndt J.A."/>
        </authorList>
    </citation>
    <scope>NUCLEOTIDE SEQUENCE [LARGE SCALE GENOMIC DNA]</scope>
    <source>
        <strain evidence="11">DSM 18266</strain>
    </source>
</reference>
<dbReference type="RefSeq" id="WP_164654120.1">
    <property type="nucleotide sequence ID" value="NZ_JAAIJR010000042.1"/>
</dbReference>
<dbReference type="AlphaFoldDB" id="A0A6P1DWD0"/>
<accession>A0A6P1DWD0</accession>
<dbReference type="InterPro" id="IPR017932">
    <property type="entry name" value="GATase_2_dom"/>
</dbReference>
<evidence type="ECO:0000313" key="10">
    <source>
        <dbReference type="EMBL" id="NEX21016.1"/>
    </source>
</evidence>
<dbReference type="PANTHER" id="PTHR43284:SF1">
    <property type="entry name" value="ASPARAGINE SYNTHETASE"/>
    <property type="match status" value="1"/>
</dbReference>
<reference evidence="10 11" key="2">
    <citation type="submission" date="2020-02" db="EMBL/GenBank/DDBJ databases">
        <title>Genome sequences of Thiorhodococcus mannitoliphagus and Thiorhodococcus minor, purple sulfur photosynthetic bacteria in the gammaproteobacterial family, Chromatiaceae.</title>
        <authorList>
            <person name="Aviles F.A."/>
            <person name="Meyer T.E."/>
            <person name="Kyndt J.A."/>
        </authorList>
    </citation>
    <scope>NUCLEOTIDE SEQUENCE [LARGE SCALE GENOMIC DNA]</scope>
    <source>
        <strain evidence="10 11">DSM 18266</strain>
    </source>
</reference>
<dbReference type="CDD" id="cd01991">
    <property type="entry name" value="Asn_synthase_B_C"/>
    <property type="match status" value="1"/>
</dbReference>
<dbReference type="SUPFAM" id="SSF52402">
    <property type="entry name" value="Adenine nucleotide alpha hydrolases-like"/>
    <property type="match status" value="1"/>
</dbReference>
<feature type="site" description="Important for beta-aspartyl-AMP intermediate formation" evidence="7">
    <location>
        <position position="344"/>
    </location>
</feature>
<dbReference type="Gene3D" id="3.60.20.10">
    <property type="entry name" value="Glutamine Phosphoribosylpyrophosphate, subunit 1, domain 1"/>
    <property type="match status" value="1"/>
</dbReference>
<feature type="domain" description="Asparagine synthetase" evidence="8">
    <location>
        <begin position="221"/>
        <end position="602"/>
    </location>
</feature>
<dbReference type="GO" id="GO:0006529">
    <property type="term" value="P:asparagine biosynthetic process"/>
    <property type="evidence" value="ECO:0007669"/>
    <property type="project" value="InterPro"/>
</dbReference>
<dbReference type="Pfam" id="PF13537">
    <property type="entry name" value="GATase_7"/>
    <property type="match status" value="1"/>
</dbReference>
<dbReference type="GO" id="GO:0005829">
    <property type="term" value="C:cytosol"/>
    <property type="evidence" value="ECO:0007669"/>
    <property type="project" value="TreeGrafter"/>
</dbReference>
<comment type="catalytic activity">
    <reaction evidence="6">
        <text>L-aspartate + L-glutamine + ATP + H2O = L-asparagine + L-glutamate + AMP + diphosphate + H(+)</text>
        <dbReference type="Rhea" id="RHEA:12228"/>
        <dbReference type="ChEBI" id="CHEBI:15377"/>
        <dbReference type="ChEBI" id="CHEBI:15378"/>
        <dbReference type="ChEBI" id="CHEBI:29985"/>
        <dbReference type="ChEBI" id="CHEBI:29991"/>
        <dbReference type="ChEBI" id="CHEBI:30616"/>
        <dbReference type="ChEBI" id="CHEBI:33019"/>
        <dbReference type="ChEBI" id="CHEBI:58048"/>
        <dbReference type="ChEBI" id="CHEBI:58359"/>
        <dbReference type="ChEBI" id="CHEBI:456215"/>
        <dbReference type="EC" id="6.3.5.4"/>
    </reaction>
</comment>
<evidence type="ECO:0000256" key="5">
    <source>
        <dbReference type="ARBA" id="ARBA00022840"/>
    </source>
</evidence>
<evidence type="ECO:0000313" key="11">
    <source>
        <dbReference type="Proteomes" id="UP000471640"/>
    </source>
</evidence>
<feature type="domain" description="Glutamine amidotransferase type-2" evidence="9">
    <location>
        <begin position="84"/>
        <end position="141"/>
    </location>
</feature>
<dbReference type="InterPro" id="IPR001962">
    <property type="entry name" value="Asn_synthase"/>
</dbReference>
<name>A0A6P1DWD0_9GAMM</name>
<dbReference type="InterPro" id="IPR014729">
    <property type="entry name" value="Rossmann-like_a/b/a_fold"/>
</dbReference>
<dbReference type="SUPFAM" id="SSF56235">
    <property type="entry name" value="N-terminal nucleophile aminohydrolases (Ntn hydrolases)"/>
    <property type="match status" value="1"/>
</dbReference>
<evidence type="ECO:0000256" key="6">
    <source>
        <dbReference type="ARBA" id="ARBA00048741"/>
    </source>
</evidence>
<dbReference type="InterPro" id="IPR051786">
    <property type="entry name" value="ASN_synthetase/amidase"/>
</dbReference>
<keyword evidence="5" id="KW-0067">ATP-binding</keyword>
<comment type="similarity">
    <text evidence="2">Belongs to the asparagine synthetase family.</text>
</comment>
<evidence type="ECO:0000256" key="2">
    <source>
        <dbReference type="ARBA" id="ARBA00005752"/>
    </source>
</evidence>
<dbReference type="InterPro" id="IPR029055">
    <property type="entry name" value="Ntn_hydrolases_N"/>
</dbReference>
<gene>
    <name evidence="10" type="ORF">G3480_11950</name>
</gene>
<organism evidence="10 11">
    <name type="scientific">Thiorhodococcus mannitoliphagus</name>
    <dbReference type="NCBI Taxonomy" id="329406"/>
    <lineage>
        <taxon>Bacteria</taxon>
        <taxon>Pseudomonadati</taxon>
        <taxon>Pseudomonadota</taxon>
        <taxon>Gammaproteobacteria</taxon>
        <taxon>Chromatiales</taxon>
        <taxon>Chromatiaceae</taxon>
        <taxon>Thiorhodococcus</taxon>
    </lineage>
</organism>
<evidence type="ECO:0000256" key="3">
    <source>
        <dbReference type="ARBA" id="ARBA00012737"/>
    </source>
</evidence>
<keyword evidence="4" id="KW-0547">Nucleotide-binding</keyword>
<evidence type="ECO:0000259" key="8">
    <source>
        <dbReference type="Pfam" id="PF00733"/>
    </source>
</evidence>
<dbReference type="GO" id="GO:0004066">
    <property type="term" value="F:asparagine synthase (glutamine-hydrolyzing) activity"/>
    <property type="evidence" value="ECO:0007669"/>
    <property type="project" value="UniProtKB-EC"/>
</dbReference>
<keyword evidence="11" id="KW-1185">Reference proteome</keyword>
<dbReference type="PANTHER" id="PTHR43284">
    <property type="entry name" value="ASPARAGINE SYNTHETASE (GLUTAMINE-HYDROLYZING)"/>
    <property type="match status" value="1"/>
</dbReference>
<dbReference type="Pfam" id="PF00733">
    <property type="entry name" value="Asn_synthase"/>
    <property type="match status" value="1"/>
</dbReference>